<organism evidence="3 4">
    <name type="scientific">Methylobacterium adhaesivum</name>
    <dbReference type="NCBI Taxonomy" id="333297"/>
    <lineage>
        <taxon>Bacteria</taxon>
        <taxon>Pseudomonadati</taxon>
        <taxon>Pseudomonadota</taxon>
        <taxon>Alphaproteobacteria</taxon>
        <taxon>Hyphomicrobiales</taxon>
        <taxon>Methylobacteriaceae</taxon>
        <taxon>Methylobacterium</taxon>
    </lineage>
</organism>
<keyword evidence="1" id="KW-0732">Signal</keyword>
<dbReference type="Gene3D" id="2.60.130.10">
    <property type="entry name" value="Aromatic compound dioxygenase"/>
    <property type="match status" value="1"/>
</dbReference>
<name>A0ABT8BEY0_9HYPH</name>
<keyword evidence="4" id="KW-1185">Reference proteome</keyword>
<evidence type="ECO:0000256" key="1">
    <source>
        <dbReference type="SAM" id="SignalP"/>
    </source>
</evidence>
<accession>A0ABT8BEY0</accession>
<protein>
    <submittedName>
        <fullName evidence="3">Intradiol ring-cleavage dioxygenase</fullName>
    </submittedName>
</protein>
<dbReference type="CDD" id="cd03457">
    <property type="entry name" value="intradiol_dioxygenase_like"/>
    <property type="match status" value="1"/>
</dbReference>
<gene>
    <name evidence="3" type="ORF">QWZ12_08655</name>
</gene>
<dbReference type="Proteomes" id="UP001224644">
    <property type="component" value="Unassembled WGS sequence"/>
</dbReference>
<sequence>MPLRTALSRRAALLGLTGAASAVRIPAALAAQPEAGACLLMPETVEGPFYVDPHLVRADIREDRTGLPLALRLRVIESGPCTPLSRARVDVWHADAQGLYSGYDGQGDSRRISTRGQAFLRGTQFSDGEGWAGFQTVYPGWYAGRATHVHFKVFLDTRTLVTGQMYLPDATNAEVYGTDPAYGGRDTKRRITNGQDGIARSDDPRQVGVAAVERTDEGLRATLTIGVDRNARTKSRFWPF</sequence>
<dbReference type="PANTHER" id="PTHR34315">
    <property type="match status" value="1"/>
</dbReference>
<keyword evidence="3" id="KW-0560">Oxidoreductase</keyword>
<comment type="caution">
    <text evidence="3">The sequence shown here is derived from an EMBL/GenBank/DDBJ whole genome shotgun (WGS) entry which is preliminary data.</text>
</comment>
<reference evidence="4" key="1">
    <citation type="journal article" date="2019" name="Int. J. Syst. Evol. Microbiol.">
        <title>The Global Catalogue of Microorganisms (GCM) 10K type strain sequencing project: providing services to taxonomists for standard genome sequencing and annotation.</title>
        <authorList>
            <consortium name="The Broad Institute Genomics Platform"/>
            <consortium name="The Broad Institute Genome Sequencing Center for Infectious Disease"/>
            <person name="Wu L."/>
            <person name="Ma J."/>
        </authorList>
    </citation>
    <scope>NUCLEOTIDE SEQUENCE [LARGE SCALE GENOMIC DNA]</scope>
    <source>
        <strain evidence="4">CECT 7069</strain>
    </source>
</reference>
<feature type="chain" id="PRO_5047256796" evidence="1">
    <location>
        <begin position="23"/>
        <end position="240"/>
    </location>
</feature>
<evidence type="ECO:0000259" key="2">
    <source>
        <dbReference type="Pfam" id="PF00775"/>
    </source>
</evidence>
<dbReference type="RefSeq" id="WP_238222864.1">
    <property type="nucleotide sequence ID" value="NZ_BPQD01000003.1"/>
</dbReference>
<evidence type="ECO:0000313" key="3">
    <source>
        <dbReference type="EMBL" id="MDN3590682.1"/>
    </source>
</evidence>
<dbReference type="Pfam" id="PF00775">
    <property type="entry name" value="Dioxygenase_C"/>
    <property type="match status" value="1"/>
</dbReference>
<keyword evidence="3" id="KW-0223">Dioxygenase</keyword>
<dbReference type="PROSITE" id="PS51318">
    <property type="entry name" value="TAT"/>
    <property type="match status" value="1"/>
</dbReference>
<dbReference type="SUPFAM" id="SSF49482">
    <property type="entry name" value="Aromatic compound dioxygenase"/>
    <property type="match status" value="1"/>
</dbReference>
<evidence type="ECO:0000313" key="4">
    <source>
        <dbReference type="Proteomes" id="UP001224644"/>
    </source>
</evidence>
<dbReference type="PANTHER" id="PTHR34315:SF1">
    <property type="entry name" value="INTRADIOL RING-CLEAVAGE DIOXYGENASES DOMAIN-CONTAINING PROTEIN-RELATED"/>
    <property type="match status" value="1"/>
</dbReference>
<dbReference type="InterPro" id="IPR015889">
    <property type="entry name" value="Intradiol_dOase_core"/>
</dbReference>
<feature type="signal peptide" evidence="1">
    <location>
        <begin position="1"/>
        <end position="22"/>
    </location>
</feature>
<proteinExistence type="predicted"/>
<dbReference type="InterPro" id="IPR000627">
    <property type="entry name" value="Intradiol_dOase_C"/>
</dbReference>
<dbReference type="EMBL" id="JAUFPX010000006">
    <property type="protein sequence ID" value="MDN3590682.1"/>
    <property type="molecule type" value="Genomic_DNA"/>
</dbReference>
<feature type="domain" description="Intradiol ring-cleavage dioxygenases" evidence="2">
    <location>
        <begin position="54"/>
        <end position="168"/>
    </location>
</feature>
<dbReference type="InterPro" id="IPR006311">
    <property type="entry name" value="TAT_signal"/>
</dbReference>
<dbReference type="GO" id="GO:0051213">
    <property type="term" value="F:dioxygenase activity"/>
    <property type="evidence" value="ECO:0007669"/>
    <property type="project" value="UniProtKB-KW"/>
</dbReference>